<comment type="caution">
    <text evidence="2">The sequence shown here is derived from an EMBL/GenBank/DDBJ whole genome shotgun (WGS) entry which is preliminary data.</text>
</comment>
<dbReference type="NCBIfam" id="TIGR02888">
    <property type="entry name" value="spore_YlmC_YmxH"/>
    <property type="match status" value="1"/>
</dbReference>
<dbReference type="Gene3D" id="2.30.30.240">
    <property type="entry name" value="PRC-barrel domain"/>
    <property type="match status" value="1"/>
</dbReference>
<gene>
    <name evidence="2" type="ORF">ERS852473_00251</name>
</gene>
<dbReference type="PANTHER" id="PTHR40061">
    <property type="entry name" value="SPORULATION PROTEIN YLMC-RELATED"/>
    <property type="match status" value="1"/>
</dbReference>
<dbReference type="Proteomes" id="UP000095488">
    <property type="component" value="Unassembled WGS sequence"/>
</dbReference>
<evidence type="ECO:0000259" key="1">
    <source>
        <dbReference type="Pfam" id="PF05239"/>
    </source>
</evidence>
<evidence type="ECO:0000313" key="2">
    <source>
        <dbReference type="EMBL" id="CUN47127.1"/>
    </source>
</evidence>
<dbReference type="RefSeq" id="WP_055257147.1">
    <property type="nucleotide sequence ID" value="NZ_BCMV01000062.1"/>
</dbReference>
<proteinExistence type="predicted"/>
<keyword evidence="3" id="KW-1185">Reference proteome</keyword>
<evidence type="ECO:0000313" key="3">
    <source>
        <dbReference type="Proteomes" id="UP000095488"/>
    </source>
</evidence>
<dbReference type="InterPro" id="IPR014238">
    <property type="entry name" value="Spore_YlmC/YmxH"/>
</dbReference>
<dbReference type="EMBL" id="CYZR01000001">
    <property type="protein sequence ID" value="CUN47127.1"/>
    <property type="molecule type" value="Genomic_DNA"/>
</dbReference>
<name>A0ABP2ASB3_SARVE</name>
<dbReference type="SUPFAM" id="SSF50346">
    <property type="entry name" value="PRC-barrel domain"/>
    <property type="match status" value="1"/>
</dbReference>
<accession>A0ABP2ASB3</accession>
<reference evidence="2 3" key="1">
    <citation type="submission" date="2015-09" db="EMBL/GenBank/DDBJ databases">
        <authorList>
            <consortium name="Pathogen Informatics"/>
            <person name="Wu L."/>
            <person name="Ma J."/>
        </authorList>
    </citation>
    <scope>NUCLEOTIDE SEQUENCE [LARGE SCALE GENOMIC DNA]</scope>
    <source>
        <strain evidence="2 3">2789STDY5834858</strain>
    </source>
</reference>
<dbReference type="Pfam" id="PF05239">
    <property type="entry name" value="PRC"/>
    <property type="match status" value="1"/>
</dbReference>
<dbReference type="PANTHER" id="PTHR40061:SF1">
    <property type="entry name" value="SPORULATION PROTEIN YLMC-RELATED"/>
    <property type="match status" value="1"/>
</dbReference>
<organism evidence="2 3">
    <name type="scientific">Sarcina ventriculi</name>
    <name type="common">Clostridium ventriculi</name>
    <dbReference type="NCBI Taxonomy" id="1267"/>
    <lineage>
        <taxon>Bacteria</taxon>
        <taxon>Bacillati</taxon>
        <taxon>Bacillota</taxon>
        <taxon>Clostridia</taxon>
        <taxon>Eubacteriales</taxon>
        <taxon>Clostridiaceae</taxon>
        <taxon>Sarcina</taxon>
    </lineage>
</organism>
<feature type="domain" description="PRC-barrel" evidence="1">
    <location>
        <begin position="4"/>
        <end position="83"/>
    </location>
</feature>
<dbReference type="InterPro" id="IPR011033">
    <property type="entry name" value="PRC_barrel-like_sf"/>
</dbReference>
<dbReference type="InterPro" id="IPR027275">
    <property type="entry name" value="PRC-brl_dom"/>
</dbReference>
<sequence length="91" mass="10445">MANVKYLSEIEKYEIININDGEKYSSLSNNDIIVDENGDLRYLIINLGSGKFSLFSQGDEYLEIAWEKVKRIGAKTIILDVEQDEIKKTKL</sequence>
<protein>
    <submittedName>
        <fullName evidence="2">Sporulation protein, YlmC/YmxH family</fullName>
    </submittedName>
</protein>